<dbReference type="SFLD" id="SFLDS00052">
    <property type="entry name" value="Ferric_Reductase_Domain"/>
    <property type="match status" value="1"/>
</dbReference>
<dbReference type="InterPro" id="IPR013121">
    <property type="entry name" value="Fe_red_NAD-bd_6"/>
</dbReference>
<keyword evidence="8" id="KW-0406">Ion transport</keyword>
<evidence type="ECO:0000256" key="2">
    <source>
        <dbReference type="ARBA" id="ARBA00006278"/>
    </source>
</evidence>
<dbReference type="PANTHER" id="PTHR32361">
    <property type="entry name" value="FERRIC/CUPRIC REDUCTASE TRANSMEMBRANE COMPONENT"/>
    <property type="match status" value="1"/>
</dbReference>
<dbReference type="STRING" id="40998.A0A2P8A035"/>
<keyword evidence="6 11" id="KW-1133">Transmembrane helix</keyword>
<feature type="transmembrane region" description="Helical" evidence="11">
    <location>
        <begin position="94"/>
        <end position="119"/>
    </location>
</feature>
<dbReference type="Pfam" id="PF01794">
    <property type="entry name" value="Ferric_reduct"/>
    <property type="match status" value="1"/>
</dbReference>
<dbReference type="InterPro" id="IPR013130">
    <property type="entry name" value="Fe3_Rdtase_TM_dom"/>
</dbReference>
<comment type="caution">
    <text evidence="13">The sequence shown here is derived from an EMBL/GenBank/DDBJ whole genome shotgun (WGS) entry which is preliminary data.</text>
</comment>
<keyword evidence="7" id="KW-0560">Oxidoreductase</keyword>
<proteinExistence type="inferred from homology"/>
<evidence type="ECO:0000313" key="14">
    <source>
        <dbReference type="Proteomes" id="UP000243723"/>
    </source>
</evidence>
<dbReference type="PANTHER" id="PTHR32361:SF9">
    <property type="entry name" value="FERRIC REDUCTASE TRANSMEMBRANE COMPONENT 3-RELATED"/>
    <property type="match status" value="1"/>
</dbReference>
<feature type="transmembrane region" description="Helical" evidence="11">
    <location>
        <begin position="24"/>
        <end position="43"/>
    </location>
</feature>
<evidence type="ECO:0000256" key="11">
    <source>
        <dbReference type="SAM" id="Phobius"/>
    </source>
</evidence>
<evidence type="ECO:0000256" key="8">
    <source>
        <dbReference type="ARBA" id="ARBA00023065"/>
    </source>
</evidence>
<evidence type="ECO:0000256" key="9">
    <source>
        <dbReference type="ARBA" id="ARBA00023136"/>
    </source>
</evidence>
<sequence length="626" mass="67981">MANIKSPRAVVIGTQSYTYEPYDVYFWFGILTVIFLAACVTRLQDLKLWLRLRRIAAGGSLISKPTSIFGRTAAYITQLLRSVSYTQATPASPVFTVPTLGTSLMITSYIAFLLALQFYPPTKGLTSSGYRAGWLAVAQFPLLIALINKNNIITHLTKTSYERLNILHRWVARSLLLLATLHLAFLYRAFTPTNPGGILHLDFVSKPCVPTGLAAYALLIWMNISTLAPIRAWCYELFILQHVLSWLGLITCVIIHVPSSDEPRTLIYVWLPLALYIADKLLRAVRLAHRNRRACPTATLEPFAADEAECTEGFTKIVIPNPGFQKWSPGAHVLLSFPSFAPGESHPATIVSTPKSHGGNVVCLLKAETGFTRILSRYTTGMDEDAAVAKTAKVLVDGPYASGVPSMAGFESVVFVAAGTGVTYTLPLLQDLAERIAGGNAVLPVRKVKFVWVVRSLSMVKTLLGEVAGAVKRIDSKGVDVSVVVYVTGKGEGRGLESRGTDGTRSIDEDEMVVMKAFTPVMATREASVVADTYDIEKGEWRVYAVRMQSVAGLANDGPRLAEVRKGRPDFEEVIGDVVKEAEGEVGAVACGPIGFTRDVRNQVAGLGWRGKAGAGVFLWVEGQGA</sequence>
<feature type="transmembrane region" description="Helical" evidence="11">
    <location>
        <begin position="210"/>
        <end position="230"/>
    </location>
</feature>
<keyword evidence="14" id="KW-1185">Reference proteome</keyword>
<dbReference type="Proteomes" id="UP000243723">
    <property type="component" value="Unassembled WGS sequence"/>
</dbReference>
<dbReference type="InterPro" id="IPR039261">
    <property type="entry name" value="FNR_nucleotide-bd"/>
</dbReference>
<gene>
    <name evidence="13" type="ORF">B9Z65_7635</name>
</gene>
<evidence type="ECO:0000256" key="6">
    <source>
        <dbReference type="ARBA" id="ARBA00022989"/>
    </source>
</evidence>
<dbReference type="GO" id="GO:0005886">
    <property type="term" value="C:plasma membrane"/>
    <property type="evidence" value="ECO:0007669"/>
    <property type="project" value="TreeGrafter"/>
</dbReference>
<evidence type="ECO:0000256" key="10">
    <source>
        <dbReference type="ARBA" id="ARBA00023180"/>
    </source>
</evidence>
<evidence type="ECO:0000313" key="13">
    <source>
        <dbReference type="EMBL" id="PSK53829.1"/>
    </source>
</evidence>
<comment type="subcellular location">
    <subcellularLocation>
        <location evidence="1">Membrane</location>
        <topology evidence="1">Multi-pass membrane protein</topology>
    </subcellularLocation>
</comment>
<feature type="transmembrane region" description="Helical" evidence="11">
    <location>
        <begin position="237"/>
        <end position="259"/>
    </location>
</feature>
<dbReference type="InterPro" id="IPR017927">
    <property type="entry name" value="FAD-bd_FR_type"/>
</dbReference>
<reference evidence="13 14" key="1">
    <citation type="submission" date="2017-05" db="EMBL/GenBank/DDBJ databases">
        <title>Draft genome sequence of Elsinoe australis.</title>
        <authorList>
            <person name="Cheng Q."/>
        </authorList>
    </citation>
    <scope>NUCLEOTIDE SEQUENCE [LARGE SCALE GENOMIC DNA]</scope>
    <source>
        <strain evidence="13 14">NL1</strain>
    </source>
</reference>
<evidence type="ECO:0000256" key="1">
    <source>
        <dbReference type="ARBA" id="ARBA00004141"/>
    </source>
</evidence>
<dbReference type="Gene3D" id="3.40.50.80">
    <property type="entry name" value="Nucleotide-binding domain of ferredoxin-NADP reductase (FNR) module"/>
    <property type="match status" value="1"/>
</dbReference>
<evidence type="ECO:0000256" key="3">
    <source>
        <dbReference type="ARBA" id="ARBA00022448"/>
    </source>
</evidence>
<name>A0A2P8A035_9PEZI</name>
<keyword evidence="9 11" id="KW-0472">Membrane</keyword>
<feature type="domain" description="FAD-binding FR-type" evidence="12">
    <location>
        <begin position="290"/>
        <end position="406"/>
    </location>
</feature>
<organism evidence="13 14">
    <name type="scientific">Elsinoe australis</name>
    <dbReference type="NCBI Taxonomy" id="40998"/>
    <lineage>
        <taxon>Eukaryota</taxon>
        <taxon>Fungi</taxon>
        <taxon>Dikarya</taxon>
        <taxon>Ascomycota</taxon>
        <taxon>Pezizomycotina</taxon>
        <taxon>Dothideomycetes</taxon>
        <taxon>Dothideomycetidae</taxon>
        <taxon>Myriangiales</taxon>
        <taxon>Elsinoaceae</taxon>
        <taxon>Elsinoe</taxon>
    </lineage>
</organism>
<evidence type="ECO:0000256" key="4">
    <source>
        <dbReference type="ARBA" id="ARBA00022692"/>
    </source>
</evidence>
<feature type="transmembrane region" description="Helical" evidence="11">
    <location>
        <begin position="131"/>
        <end position="149"/>
    </location>
</feature>
<dbReference type="GO" id="GO:0015677">
    <property type="term" value="P:copper ion import"/>
    <property type="evidence" value="ECO:0007669"/>
    <property type="project" value="TreeGrafter"/>
</dbReference>
<dbReference type="InterPro" id="IPR013112">
    <property type="entry name" value="FAD-bd_8"/>
</dbReference>
<keyword evidence="3" id="KW-0813">Transport</keyword>
<keyword evidence="10" id="KW-0325">Glycoprotein</keyword>
<keyword evidence="4 11" id="KW-0812">Transmembrane</keyword>
<evidence type="ECO:0000259" key="12">
    <source>
        <dbReference type="PROSITE" id="PS51384"/>
    </source>
</evidence>
<dbReference type="GO" id="GO:0006826">
    <property type="term" value="P:iron ion transport"/>
    <property type="evidence" value="ECO:0007669"/>
    <property type="project" value="TreeGrafter"/>
</dbReference>
<evidence type="ECO:0000256" key="5">
    <source>
        <dbReference type="ARBA" id="ARBA00022982"/>
    </source>
</evidence>
<dbReference type="EMBL" id="NHZQ01000087">
    <property type="protein sequence ID" value="PSK53829.1"/>
    <property type="molecule type" value="Genomic_DNA"/>
</dbReference>
<dbReference type="GO" id="GO:0000293">
    <property type="term" value="F:ferric-chelate reductase activity"/>
    <property type="evidence" value="ECO:0007669"/>
    <property type="project" value="UniProtKB-ARBA"/>
</dbReference>
<dbReference type="InterPro" id="IPR051410">
    <property type="entry name" value="Ferric/Cupric_Reductase"/>
</dbReference>
<feature type="transmembrane region" description="Helical" evidence="11">
    <location>
        <begin position="170"/>
        <end position="190"/>
    </location>
</feature>
<accession>A0A2P8A035</accession>
<dbReference type="GO" id="GO:0006879">
    <property type="term" value="P:intracellular iron ion homeostasis"/>
    <property type="evidence" value="ECO:0007669"/>
    <property type="project" value="TreeGrafter"/>
</dbReference>
<dbReference type="AlphaFoldDB" id="A0A2P8A035"/>
<dbReference type="Pfam" id="PF08022">
    <property type="entry name" value="FAD_binding_8"/>
    <property type="match status" value="1"/>
</dbReference>
<comment type="similarity">
    <text evidence="2">Belongs to the ferric reductase (FRE) family.</text>
</comment>
<dbReference type="OrthoDB" id="3944240at2759"/>
<dbReference type="Pfam" id="PF08030">
    <property type="entry name" value="NAD_binding_6"/>
    <property type="match status" value="1"/>
</dbReference>
<keyword evidence="5" id="KW-0249">Electron transport</keyword>
<dbReference type="PROSITE" id="PS51384">
    <property type="entry name" value="FAD_FR"/>
    <property type="match status" value="1"/>
</dbReference>
<protein>
    <submittedName>
        <fullName evidence="13">Ferric/cupric reductase transmembrane component 1</fullName>
    </submittedName>
</protein>
<dbReference type="SUPFAM" id="SSF52343">
    <property type="entry name" value="Ferredoxin reductase-like, C-terminal NADP-linked domain"/>
    <property type="match status" value="1"/>
</dbReference>
<dbReference type="CDD" id="cd06186">
    <property type="entry name" value="NOX_Duox_like_FAD_NADP"/>
    <property type="match status" value="1"/>
</dbReference>
<dbReference type="SFLD" id="SFLDG01168">
    <property type="entry name" value="Ferric_reductase_subgroup_(FRE"/>
    <property type="match status" value="1"/>
</dbReference>
<evidence type="ECO:0000256" key="7">
    <source>
        <dbReference type="ARBA" id="ARBA00023002"/>
    </source>
</evidence>